<dbReference type="InterPro" id="IPR036909">
    <property type="entry name" value="Cyt_c-like_dom_sf"/>
</dbReference>
<dbReference type="GO" id="GO:0046872">
    <property type="term" value="F:metal ion binding"/>
    <property type="evidence" value="ECO:0007669"/>
    <property type="project" value="UniProtKB-KW"/>
</dbReference>
<evidence type="ECO:0000313" key="7">
    <source>
        <dbReference type="Proteomes" id="UP000199403"/>
    </source>
</evidence>
<dbReference type="SUPFAM" id="SSF46626">
    <property type="entry name" value="Cytochrome c"/>
    <property type="match status" value="1"/>
</dbReference>
<sequence length="156" mass="17375">MNRMRTAKRAAYWILLGTILHACGPSGEKRDQGIRDIDELKTKQYAIEGQQLYLTYCSNCHQEDGSGLAKLIPPLRSSDYMLSDIGRTIRLIKYGVAGEMTVNGQVYNQAMPGNPGLTPLEIAQLSTYIYNVWGHKKGIVSTEQVNQALENVTSPR</sequence>
<evidence type="ECO:0000313" key="6">
    <source>
        <dbReference type="EMBL" id="SEJ49613.1"/>
    </source>
</evidence>
<protein>
    <submittedName>
        <fullName evidence="6">Cytochrome c, mono-and diheme variants</fullName>
    </submittedName>
</protein>
<dbReference type="EMBL" id="FNZH01000004">
    <property type="protein sequence ID" value="SEJ49613.1"/>
    <property type="molecule type" value="Genomic_DNA"/>
</dbReference>
<dbReference type="STRING" id="1416801.SAMN05192553_104292"/>
<gene>
    <name evidence="6" type="ORF">SAMN05192553_104292</name>
</gene>
<evidence type="ECO:0000256" key="4">
    <source>
        <dbReference type="PROSITE-ProRule" id="PRU00433"/>
    </source>
</evidence>
<dbReference type="GO" id="GO:0009055">
    <property type="term" value="F:electron transfer activity"/>
    <property type="evidence" value="ECO:0007669"/>
    <property type="project" value="InterPro"/>
</dbReference>
<keyword evidence="1 4" id="KW-0349">Heme</keyword>
<dbReference type="Gene3D" id="1.10.760.10">
    <property type="entry name" value="Cytochrome c-like domain"/>
    <property type="match status" value="1"/>
</dbReference>
<dbReference type="Pfam" id="PF00034">
    <property type="entry name" value="Cytochrom_C"/>
    <property type="match status" value="1"/>
</dbReference>
<dbReference type="PROSITE" id="PS51007">
    <property type="entry name" value="CYTC"/>
    <property type="match status" value="1"/>
</dbReference>
<keyword evidence="7" id="KW-1185">Reference proteome</keyword>
<proteinExistence type="predicted"/>
<dbReference type="PANTHER" id="PTHR35008:SF8">
    <property type="entry name" value="ALCOHOL DEHYDROGENASE CYTOCHROME C SUBUNIT"/>
    <property type="match status" value="1"/>
</dbReference>
<evidence type="ECO:0000259" key="5">
    <source>
        <dbReference type="PROSITE" id="PS51007"/>
    </source>
</evidence>
<dbReference type="PANTHER" id="PTHR35008">
    <property type="entry name" value="BLL4482 PROTEIN-RELATED"/>
    <property type="match status" value="1"/>
</dbReference>
<feature type="domain" description="Cytochrome c" evidence="5">
    <location>
        <begin position="44"/>
        <end position="133"/>
    </location>
</feature>
<evidence type="ECO:0000256" key="2">
    <source>
        <dbReference type="ARBA" id="ARBA00022723"/>
    </source>
</evidence>
<name>A0A1H6Z7S7_9BACT</name>
<dbReference type="Proteomes" id="UP000199403">
    <property type="component" value="Unassembled WGS sequence"/>
</dbReference>
<reference evidence="7" key="1">
    <citation type="submission" date="2016-10" db="EMBL/GenBank/DDBJ databases">
        <authorList>
            <person name="Varghese N."/>
            <person name="Submissions S."/>
        </authorList>
    </citation>
    <scope>NUCLEOTIDE SEQUENCE [LARGE SCALE GENOMIC DNA]</scope>
    <source>
        <strain evidence="7">IBRC-M 10761</strain>
    </source>
</reference>
<dbReference type="InterPro" id="IPR009056">
    <property type="entry name" value="Cyt_c-like_dom"/>
</dbReference>
<keyword evidence="3 4" id="KW-0408">Iron</keyword>
<keyword evidence="2 4" id="KW-0479">Metal-binding</keyword>
<dbReference type="AlphaFoldDB" id="A0A1H6Z7S7"/>
<accession>A0A1H6Z7S7</accession>
<organism evidence="6 7">
    <name type="scientific">Cyclobacterium xiamenense</name>
    <dbReference type="NCBI Taxonomy" id="1297121"/>
    <lineage>
        <taxon>Bacteria</taxon>
        <taxon>Pseudomonadati</taxon>
        <taxon>Bacteroidota</taxon>
        <taxon>Cytophagia</taxon>
        <taxon>Cytophagales</taxon>
        <taxon>Cyclobacteriaceae</taxon>
        <taxon>Cyclobacterium</taxon>
    </lineage>
</organism>
<dbReference type="InterPro" id="IPR051459">
    <property type="entry name" value="Cytochrome_c-type_DH"/>
</dbReference>
<dbReference type="GO" id="GO:0020037">
    <property type="term" value="F:heme binding"/>
    <property type="evidence" value="ECO:0007669"/>
    <property type="project" value="InterPro"/>
</dbReference>
<evidence type="ECO:0000256" key="3">
    <source>
        <dbReference type="ARBA" id="ARBA00023004"/>
    </source>
</evidence>
<dbReference type="RefSeq" id="WP_244891185.1">
    <property type="nucleotide sequence ID" value="NZ_FNZH01000004.1"/>
</dbReference>
<evidence type="ECO:0000256" key="1">
    <source>
        <dbReference type="ARBA" id="ARBA00022617"/>
    </source>
</evidence>